<evidence type="ECO:0000256" key="3">
    <source>
        <dbReference type="ARBA" id="ARBA00022475"/>
    </source>
</evidence>
<accession>A0A9E5MLQ2</accession>
<organism evidence="9 10">
    <name type="scientific">Pseudomaricurvus hydrocarbonicus</name>
    <dbReference type="NCBI Taxonomy" id="1470433"/>
    <lineage>
        <taxon>Bacteria</taxon>
        <taxon>Pseudomonadati</taxon>
        <taxon>Pseudomonadota</taxon>
        <taxon>Gammaproteobacteria</taxon>
        <taxon>Cellvibrionales</taxon>
        <taxon>Cellvibrionaceae</taxon>
        <taxon>Pseudomaricurvus</taxon>
    </lineage>
</organism>
<evidence type="ECO:0000256" key="1">
    <source>
        <dbReference type="ARBA" id="ARBA00004651"/>
    </source>
</evidence>
<dbReference type="Proteomes" id="UP000787472">
    <property type="component" value="Unassembled WGS sequence"/>
</dbReference>
<evidence type="ECO:0000256" key="2">
    <source>
        <dbReference type="ARBA" id="ARBA00022448"/>
    </source>
</evidence>
<feature type="transmembrane region" description="Helical" evidence="7">
    <location>
        <begin position="50"/>
        <end position="71"/>
    </location>
</feature>
<dbReference type="Gene3D" id="1.20.1250.20">
    <property type="entry name" value="MFS general substrate transporter like domains"/>
    <property type="match status" value="1"/>
</dbReference>
<feature type="transmembrane region" description="Helical" evidence="7">
    <location>
        <begin position="21"/>
        <end position="44"/>
    </location>
</feature>
<dbReference type="RefSeq" id="WP_167183443.1">
    <property type="nucleotide sequence ID" value="NZ_JAAONZ010000003.1"/>
</dbReference>
<reference evidence="9" key="1">
    <citation type="submission" date="2020-03" db="EMBL/GenBank/DDBJ databases">
        <authorList>
            <person name="Guo F."/>
        </authorList>
    </citation>
    <scope>NUCLEOTIDE SEQUENCE</scope>
    <source>
        <strain evidence="9">JCM 30134</strain>
    </source>
</reference>
<dbReference type="InterPro" id="IPR020846">
    <property type="entry name" value="MFS_dom"/>
</dbReference>
<dbReference type="PANTHER" id="PTHR23513:SF11">
    <property type="entry name" value="STAPHYLOFERRIN A TRANSPORTER"/>
    <property type="match status" value="1"/>
</dbReference>
<feature type="transmembrane region" description="Helical" evidence="7">
    <location>
        <begin position="351"/>
        <end position="373"/>
    </location>
</feature>
<feature type="transmembrane region" description="Helical" evidence="7">
    <location>
        <begin position="379"/>
        <end position="398"/>
    </location>
</feature>
<dbReference type="PANTHER" id="PTHR23513">
    <property type="entry name" value="INTEGRAL MEMBRANE EFFLUX PROTEIN-RELATED"/>
    <property type="match status" value="1"/>
</dbReference>
<dbReference type="GO" id="GO:0022857">
    <property type="term" value="F:transmembrane transporter activity"/>
    <property type="evidence" value="ECO:0007669"/>
    <property type="project" value="InterPro"/>
</dbReference>
<feature type="transmembrane region" description="Helical" evidence="7">
    <location>
        <begin position="262"/>
        <end position="281"/>
    </location>
</feature>
<dbReference type="SUPFAM" id="SSF103473">
    <property type="entry name" value="MFS general substrate transporter"/>
    <property type="match status" value="1"/>
</dbReference>
<keyword evidence="5 7" id="KW-1133">Transmembrane helix</keyword>
<evidence type="ECO:0000256" key="4">
    <source>
        <dbReference type="ARBA" id="ARBA00022692"/>
    </source>
</evidence>
<dbReference type="GO" id="GO:0005886">
    <property type="term" value="C:plasma membrane"/>
    <property type="evidence" value="ECO:0007669"/>
    <property type="project" value="UniProtKB-SubCell"/>
</dbReference>
<evidence type="ECO:0000256" key="6">
    <source>
        <dbReference type="ARBA" id="ARBA00023136"/>
    </source>
</evidence>
<keyword evidence="4 7" id="KW-0812">Transmembrane</keyword>
<feature type="domain" description="Major facilitator superfamily (MFS) profile" evidence="8">
    <location>
        <begin position="17"/>
        <end position="405"/>
    </location>
</feature>
<evidence type="ECO:0000256" key="5">
    <source>
        <dbReference type="ARBA" id="ARBA00022989"/>
    </source>
</evidence>
<dbReference type="EMBL" id="JAAONZ010000003">
    <property type="protein sequence ID" value="NHO65168.1"/>
    <property type="molecule type" value="Genomic_DNA"/>
</dbReference>
<dbReference type="Pfam" id="PF05977">
    <property type="entry name" value="MFS_3"/>
    <property type="match status" value="1"/>
</dbReference>
<proteinExistence type="predicted"/>
<dbReference type="CDD" id="cd06173">
    <property type="entry name" value="MFS_MefA_like"/>
    <property type="match status" value="1"/>
</dbReference>
<dbReference type="AlphaFoldDB" id="A0A9E5MLQ2"/>
<evidence type="ECO:0000256" key="7">
    <source>
        <dbReference type="SAM" id="Phobius"/>
    </source>
</evidence>
<feature type="transmembrane region" description="Helical" evidence="7">
    <location>
        <begin position="83"/>
        <end position="104"/>
    </location>
</feature>
<comment type="subcellular location">
    <subcellularLocation>
        <location evidence="1">Cell membrane</location>
        <topology evidence="1">Multi-pass membrane protein</topology>
    </subcellularLocation>
</comment>
<keyword evidence="2" id="KW-0813">Transport</keyword>
<comment type="caution">
    <text evidence="9">The sequence shown here is derived from an EMBL/GenBank/DDBJ whole genome shotgun (WGS) entry which is preliminary data.</text>
</comment>
<name>A0A9E5MLQ2_9GAMM</name>
<dbReference type="PROSITE" id="PS50850">
    <property type="entry name" value="MFS"/>
    <property type="match status" value="1"/>
</dbReference>
<sequence length="410" mass="43839">MSDPLPHTTGSIFRKPNVMPYFLAICMSTLAGWIARFLLGWLAWDLTHSAMWVGVTSALLLAPAFVLSPFFGVMADRINPRNGLVMTLLGQMAVGGLAVCALVTGGFSLVWLLGLAVLFGTISAANTPLRFSLVPQLVARDDLHKVIATTAVIFNTSRIVGPALGGTLIVHASVMMAFVLVSILFLGAVLSMSRLTRLRPQRRAEGSGVLTQLGEGLRFTLSHMDIRMVLMLTLVNALLGRTVLEMLPALSGKLLDGQATTLAMLTMSAGIGSILSGLLLARVKGGEHTMLRLLFFSLMSAAVVLSGFYWARSLVPVMAVIFYLSLATTMSGTCSQAILQLLVADEFRGRVMSLWAVFSMGAPALGSLLMGLVVEWVGFVPGLLGFAGMALLMTLGLWRVKRQQTQAALL</sequence>
<keyword evidence="6 7" id="KW-0472">Membrane</keyword>
<feature type="transmembrane region" description="Helical" evidence="7">
    <location>
        <begin position="170"/>
        <end position="193"/>
    </location>
</feature>
<feature type="transmembrane region" description="Helical" evidence="7">
    <location>
        <begin position="317"/>
        <end position="339"/>
    </location>
</feature>
<dbReference type="InterPro" id="IPR010290">
    <property type="entry name" value="TM_effector"/>
</dbReference>
<keyword evidence="10" id="KW-1185">Reference proteome</keyword>
<gene>
    <name evidence="9" type="ORF">G8770_06385</name>
</gene>
<evidence type="ECO:0000313" key="9">
    <source>
        <dbReference type="EMBL" id="NHO65168.1"/>
    </source>
</evidence>
<dbReference type="InterPro" id="IPR036259">
    <property type="entry name" value="MFS_trans_sf"/>
</dbReference>
<keyword evidence="3" id="KW-1003">Cell membrane</keyword>
<feature type="transmembrane region" description="Helical" evidence="7">
    <location>
        <begin position="293"/>
        <end position="311"/>
    </location>
</feature>
<feature type="transmembrane region" description="Helical" evidence="7">
    <location>
        <begin position="228"/>
        <end position="250"/>
    </location>
</feature>
<evidence type="ECO:0000313" key="10">
    <source>
        <dbReference type="Proteomes" id="UP000787472"/>
    </source>
</evidence>
<protein>
    <submittedName>
        <fullName evidence="9">MFS transporter</fullName>
    </submittedName>
</protein>
<evidence type="ECO:0000259" key="8">
    <source>
        <dbReference type="PROSITE" id="PS50850"/>
    </source>
</evidence>